<dbReference type="Proteomes" id="UP000000437">
    <property type="component" value="Chromosome 4"/>
</dbReference>
<proteinExistence type="predicted"/>
<sequence>MEFDLTEFTLAPSTDVFNRCRKKDLLLIADFFNISVTRETTKQLIKEELYNELIAAGILPDESQANVFDEGGDEGKISASEAVLSAESPLDPMIAVKLKELELELKKQERELQLVHLHTIEVEADRDIKLKTLELEALRIKPIPRPCTRAPSTPMLSSSQLQSSTVNFDSGNDTQANFDVVKYVKLVPPFREAEVDSYFTAFERIAKKLGWPKDMWGLLLQCNLVGKAQEVCSSLSIEQSLDYEIVKAAVLRAYELVPEAYRQRFRTLMKSARQTYVEFAREKKALFEKWCLSSKVTNLEELQELFLLEEFKNSAPESLVVHLNEQKVSTLSEAAVVADEFVLTHKTVFSSSRQSRRQFFDPESGKEVSNNVRDIPEKGRKTEVKRSGNKRVCFYCLDSNHLISDCKAWKQKNATAKSKGVAFAQSVSVPDTSSILNTGYEPFLFNGTVSLSKDSIGKSILILRDTGASQSFILADALPFSPETYAGTDVLVRGIELGCVKVPLHTVHLKSDLVTGTIPLGVRAELPVEGVSLILGNDLAGGKVFPCPIVVDKPDMSLESDVAIQYPSAFPACVVTRAQSQKWKEVIDLADSFLNPTVESMECSLIKPESVSNDLLNSDSKVETLKMDKEHLTASQRSDPSLKSCVEAAIEPGEQCDARIFFMWEDDVLMRRWKDHDVDDALAIYQVVLPSTYRSFVLQLAHEHSLSGHLGVNKTFKRISRYFFWPGLKSSVSKFCKQCHVCQIAGKPNQTIPSAPLHPIPAVGEPFERLILDCVGPLPKSKFTGPYTVEKKLSETNYVISTPDRRKKTRVCHINMLKSYIVSDTAQEPLNPGTLTTVPTVLTAAYISPEDDLIVNEDRMSAMRLNNSAILANLDYQLD</sequence>
<dbReference type="RefSeq" id="XP_073803997.1">
    <property type="nucleotide sequence ID" value="XM_073947896.1"/>
</dbReference>
<reference evidence="2" key="1">
    <citation type="submission" date="2025-08" db="UniProtKB">
        <authorList>
            <consortium name="RefSeq"/>
        </authorList>
    </citation>
    <scope>IDENTIFICATION</scope>
    <source>
        <strain evidence="2">Tuebingen</strain>
        <tissue evidence="2">Fibroblasts and whole tissue</tissue>
    </source>
</reference>
<evidence type="ECO:0000313" key="1">
    <source>
        <dbReference type="Proteomes" id="UP000000437"/>
    </source>
</evidence>
<organism evidence="1 2">
    <name type="scientific">Danio rerio</name>
    <name type="common">Zebrafish</name>
    <name type="synonym">Brachydanio rerio</name>
    <dbReference type="NCBI Taxonomy" id="7955"/>
    <lineage>
        <taxon>Eukaryota</taxon>
        <taxon>Metazoa</taxon>
        <taxon>Chordata</taxon>
        <taxon>Craniata</taxon>
        <taxon>Vertebrata</taxon>
        <taxon>Euteleostomi</taxon>
        <taxon>Actinopterygii</taxon>
        <taxon>Neopterygii</taxon>
        <taxon>Teleostei</taxon>
        <taxon>Ostariophysi</taxon>
        <taxon>Cypriniformes</taxon>
        <taxon>Danionidae</taxon>
        <taxon>Danioninae</taxon>
        <taxon>Danio</taxon>
    </lineage>
</organism>
<gene>
    <name evidence="2" type="primary">LOC141381676</name>
</gene>
<protein>
    <submittedName>
        <fullName evidence="2">Uncharacterized protein</fullName>
    </submittedName>
</protein>
<accession>A0AC58JBY8</accession>
<name>A0AC58JBY8_DANRE</name>
<evidence type="ECO:0000313" key="2">
    <source>
        <dbReference type="RefSeq" id="XP_073803997.1"/>
    </source>
</evidence>
<keyword evidence="1" id="KW-1185">Reference proteome</keyword>